<feature type="compositionally biased region" description="Polar residues" evidence="1">
    <location>
        <begin position="278"/>
        <end position="287"/>
    </location>
</feature>
<organism evidence="2 3">
    <name type="scientific">Stylonychia lemnae</name>
    <name type="common">Ciliate</name>
    <dbReference type="NCBI Taxonomy" id="5949"/>
    <lineage>
        <taxon>Eukaryota</taxon>
        <taxon>Sar</taxon>
        <taxon>Alveolata</taxon>
        <taxon>Ciliophora</taxon>
        <taxon>Intramacronucleata</taxon>
        <taxon>Spirotrichea</taxon>
        <taxon>Stichotrichia</taxon>
        <taxon>Sporadotrichida</taxon>
        <taxon>Oxytrichidae</taxon>
        <taxon>Stylonychinae</taxon>
        <taxon>Stylonychia</taxon>
    </lineage>
</organism>
<feature type="region of interest" description="Disordered" evidence="1">
    <location>
        <begin position="376"/>
        <end position="395"/>
    </location>
</feature>
<feature type="compositionally biased region" description="Basic residues" evidence="1">
    <location>
        <begin position="384"/>
        <end position="395"/>
    </location>
</feature>
<proteinExistence type="predicted"/>
<dbReference type="EMBL" id="CCKQ01015316">
    <property type="protein sequence ID" value="CDW87139.1"/>
    <property type="molecule type" value="Genomic_DNA"/>
</dbReference>
<reference evidence="2 3" key="1">
    <citation type="submission" date="2014-06" db="EMBL/GenBank/DDBJ databases">
        <authorList>
            <person name="Swart Estienne"/>
        </authorList>
    </citation>
    <scope>NUCLEOTIDE SEQUENCE [LARGE SCALE GENOMIC DNA]</scope>
    <source>
        <strain evidence="2 3">130c</strain>
    </source>
</reference>
<feature type="region of interest" description="Disordered" evidence="1">
    <location>
        <begin position="260"/>
        <end position="288"/>
    </location>
</feature>
<dbReference type="AlphaFoldDB" id="A0A078AY97"/>
<gene>
    <name evidence="2" type="primary">Contig12903.g13761</name>
    <name evidence="2" type="ORF">STYLEM_16241</name>
</gene>
<feature type="region of interest" description="Disordered" evidence="1">
    <location>
        <begin position="200"/>
        <end position="237"/>
    </location>
</feature>
<protein>
    <submittedName>
        <fullName evidence="2">Uncharacterized protein</fullName>
    </submittedName>
</protein>
<evidence type="ECO:0000313" key="2">
    <source>
        <dbReference type="EMBL" id="CDW87139.1"/>
    </source>
</evidence>
<dbReference type="InParanoid" id="A0A078AY97"/>
<feature type="compositionally biased region" description="Low complexity" evidence="1">
    <location>
        <begin position="204"/>
        <end position="232"/>
    </location>
</feature>
<evidence type="ECO:0000313" key="3">
    <source>
        <dbReference type="Proteomes" id="UP000039865"/>
    </source>
</evidence>
<dbReference type="Proteomes" id="UP000039865">
    <property type="component" value="Unassembled WGS sequence"/>
</dbReference>
<accession>A0A078AY97</accession>
<keyword evidence="3" id="KW-1185">Reference proteome</keyword>
<sequence>MNDNNNRDQSEWELDGYDNQCDYSSDQLQSLQNIYFGHRNAFSHIQSSDNEGHDCGVNFQQKISSSQSNSWLENDSHSQFQLQQQRAKMIAEAKQQVVREIISENGSLQNLHGVVGRKLLLYRKRGMTQAEALNRVIQKLIHIKQIPSSNDSQLRCNSPIYEQQELIAKLRKSNGLTVEESQKTLQLKKEIDKLMHQTLNRENSNSSEDSSSNDQQQLQQHYQSSQYSESQSPVTKERLKIEKRYHKKMQRVMDTMIERVDHQSSSSGSCSSDERQKQSTGGSSTLNSKKRKYQEFIEGLKYNSLVQKSTESSSLETVKVQLYQSKRKHLNEQGPQQHPQNTKKRAIKDFQQRQYILPFELYQLYSDEAQFEDSIEAKQQSHYKQQRAKRLKNNE</sequence>
<evidence type="ECO:0000256" key="1">
    <source>
        <dbReference type="SAM" id="MobiDB-lite"/>
    </source>
</evidence>
<name>A0A078AY97_STYLE</name>